<gene>
    <name evidence="2" type="ORF">X975_05997</name>
</gene>
<feature type="non-terminal residue" evidence="2">
    <location>
        <position position="61"/>
    </location>
</feature>
<keyword evidence="3" id="KW-1185">Reference proteome</keyword>
<evidence type="ECO:0000313" key="2">
    <source>
        <dbReference type="EMBL" id="KFM61547.1"/>
    </source>
</evidence>
<name>A0A087T8V8_STEMI</name>
<organism evidence="2 3">
    <name type="scientific">Stegodyphus mimosarum</name>
    <name type="common">African social velvet spider</name>
    <dbReference type="NCBI Taxonomy" id="407821"/>
    <lineage>
        <taxon>Eukaryota</taxon>
        <taxon>Metazoa</taxon>
        <taxon>Ecdysozoa</taxon>
        <taxon>Arthropoda</taxon>
        <taxon>Chelicerata</taxon>
        <taxon>Arachnida</taxon>
        <taxon>Araneae</taxon>
        <taxon>Araneomorphae</taxon>
        <taxon>Entelegynae</taxon>
        <taxon>Eresoidea</taxon>
        <taxon>Eresidae</taxon>
        <taxon>Stegodyphus</taxon>
    </lineage>
</organism>
<evidence type="ECO:0000256" key="1">
    <source>
        <dbReference type="SAM" id="MobiDB-lite"/>
    </source>
</evidence>
<evidence type="ECO:0000313" key="3">
    <source>
        <dbReference type="Proteomes" id="UP000054359"/>
    </source>
</evidence>
<reference evidence="2 3" key="1">
    <citation type="submission" date="2013-11" db="EMBL/GenBank/DDBJ databases">
        <title>Genome sequencing of Stegodyphus mimosarum.</title>
        <authorList>
            <person name="Bechsgaard J."/>
        </authorList>
    </citation>
    <scope>NUCLEOTIDE SEQUENCE [LARGE SCALE GENOMIC DNA]</scope>
</reference>
<proteinExistence type="predicted"/>
<dbReference type="AlphaFoldDB" id="A0A087T8V8"/>
<protein>
    <submittedName>
        <fullName evidence="2">Uncharacterized protein</fullName>
    </submittedName>
</protein>
<sequence length="61" mass="6911">MRKIRQVQFRMKSWSGQRSKDDGSLANPVNAAANLMSRSMSLNSLSDDRPKTGELQILKIF</sequence>
<dbReference type="Proteomes" id="UP000054359">
    <property type="component" value="Unassembled WGS sequence"/>
</dbReference>
<accession>A0A087T8V8</accession>
<dbReference type="EMBL" id="KK114018">
    <property type="protein sequence ID" value="KFM61547.1"/>
    <property type="molecule type" value="Genomic_DNA"/>
</dbReference>
<feature type="region of interest" description="Disordered" evidence="1">
    <location>
        <begin position="1"/>
        <end position="25"/>
    </location>
</feature>